<protein>
    <submittedName>
        <fullName evidence="2 3">Uncharacterized protein</fullName>
    </submittedName>
</protein>
<dbReference type="eggNOG" id="ENOG502QVJC">
    <property type="taxonomic scope" value="Eukaryota"/>
</dbReference>
<keyword evidence="4" id="KW-1185">Reference proteome</keyword>
<dbReference type="ExpressionAtlas" id="A0A1D6H6G3">
    <property type="expression patterns" value="baseline"/>
</dbReference>
<evidence type="ECO:0000256" key="1">
    <source>
        <dbReference type="SAM" id="MobiDB-lite"/>
    </source>
</evidence>
<reference evidence="3" key="3">
    <citation type="submission" date="2019-07" db="EMBL/GenBank/DDBJ databases">
        <authorList>
            <person name="Seetharam A."/>
            <person name="Woodhouse M."/>
            <person name="Cannon E."/>
        </authorList>
    </citation>
    <scope>NUCLEOTIDE SEQUENCE [LARGE SCALE GENOMIC DNA]</scope>
    <source>
        <strain evidence="3">cv. B73</strain>
    </source>
</reference>
<dbReference type="PANTHER" id="PTHR33922">
    <property type="entry name" value="OS01G0888066 PROTEIN-RELATED"/>
    <property type="match status" value="1"/>
</dbReference>
<dbReference type="EMBL" id="CM000781">
    <property type="protein sequence ID" value="AQK70385.1"/>
    <property type="molecule type" value="Genomic_DNA"/>
</dbReference>
<evidence type="ECO:0000313" key="3">
    <source>
        <dbReference type="EnsemblPlants" id="Zm00001eb239480_P001"/>
    </source>
</evidence>
<sequence>MAEAECRASDSADDFEFCILSSGGIVPAGESAGTDMCVADEVFCQGKLIPLRASSAAATDGASVATLPRSESVASTVGLVSRSGSRSASSSSSGSSSGCVSRSQPSKSASSDHGAGAPPPRRSLSSSLFYAHPSPSPRLRSARPRRRTGSAQPAAVAWGLFRFHLGVVGTPNVYPPPPRPAADAKVAAATRGGGSRSAQFEQVAAAVDRIGAGQLGERGAWGGGMDRGSRCSREAWACFGVGCCGVASDGR</sequence>
<dbReference type="KEGG" id="zma:103628571"/>
<proteinExistence type="predicted"/>
<name>A0A1D6H6G3_MAIZE</name>
<evidence type="ECO:0000313" key="2">
    <source>
        <dbReference type="EMBL" id="AQK70385.1"/>
    </source>
</evidence>
<dbReference type="OrthoDB" id="778913at2759"/>
<feature type="region of interest" description="Disordered" evidence="1">
    <location>
        <begin position="75"/>
        <end position="150"/>
    </location>
</feature>
<dbReference type="GeneID" id="103628571"/>
<feature type="compositionally biased region" description="Low complexity" evidence="1">
    <location>
        <begin position="75"/>
        <end position="103"/>
    </location>
</feature>
<reference evidence="3" key="4">
    <citation type="submission" date="2021-05" db="UniProtKB">
        <authorList>
            <consortium name="EnsemblPlants"/>
        </authorList>
    </citation>
    <scope>IDENTIFICATION</scope>
    <source>
        <strain evidence="3">cv. B73</strain>
    </source>
</reference>
<organism evidence="2">
    <name type="scientific">Zea mays</name>
    <name type="common">Maize</name>
    <dbReference type="NCBI Taxonomy" id="4577"/>
    <lineage>
        <taxon>Eukaryota</taxon>
        <taxon>Viridiplantae</taxon>
        <taxon>Streptophyta</taxon>
        <taxon>Embryophyta</taxon>
        <taxon>Tracheophyta</taxon>
        <taxon>Spermatophyta</taxon>
        <taxon>Magnoliopsida</taxon>
        <taxon>Liliopsida</taxon>
        <taxon>Poales</taxon>
        <taxon>Poaceae</taxon>
        <taxon>PACMAD clade</taxon>
        <taxon>Panicoideae</taxon>
        <taxon>Andropogonodae</taxon>
        <taxon>Andropogoneae</taxon>
        <taxon>Tripsacinae</taxon>
        <taxon>Zea</taxon>
    </lineage>
</organism>
<dbReference type="Proteomes" id="UP000007305">
    <property type="component" value="Chromosome 5"/>
</dbReference>
<reference evidence="4" key="1">
    <citation type="journal article" date="2009" name="Science">
        <title>The B73 maize genome: complexity, diversity, and dynamics.</title>
        <authorList>
            <person name="Schnable P.S."/>
            <person name="Ware D."/>
            <person name="Fulton R.S."/>
            <person name="Stein J.C."/>
            <person name="Wei F."/>
            <person name="Pasternak S."/>
            <person name="Liang C."/>
            <person name="Zhang J."/>
            <person name="Fulton L."/>
            <person name="Graves T.A."/>
            <person name="Minx P."/>
            <person name="Reily A.D."/>
            <person name="Courtney L."/>
            <person name="Kruchowski S.S."/>
            <person name="Tomlinson C."/>
            <person name="Strong C."/>
            <person name="Delehaunty K."/>
            <person name="Fronick C."/>
            <person name="Courtney B."/>
            <person name="Rock S.M."/>
            <person name="Belter E."/>
            <person name="Du F."/>
            <person name="Kim K."/>
            <person name="Abbott R.M."/>
            <person name="Cotton M."/>
            <person name="Levy A."/>
            <person name="Marchetto P."/>
            <person name="Ochoa K."/>
            <person name="Jackson S.M."/>
            <person name="Gillam B."/>
            <person name="Chen W."/>
            <person name="Yan L."/>
            <person name="Higginbotham J."/>
            <person name="Cardenas M."/>
            <person name="Waligorski J."/>
            <person name="Applebaum E."/>
            <person name="Phelps L."/>
            <person name="Falcone J."/>
            <person name="Kanchi K."/>
            <person name="Thane T."/>
            <person name="Scimone A."/>
            <person name="Thane N."/>
            <person name="Henke J."/>
            <person name="Wang T."/>
            <person name="Ruppert J."/>
            <person name="Shah N."/>
            <person name="Rotter K."/>
            <person name="Hodges J."/>
            <person name="Ingenthron E."/>
            <person name="Cordes M."/>
            <person name="Kohlberg S."/>
            <person name="Sgro J."/>
            <person name="Delgado B."/>
            <person name="Mead K."/>
            <person name="Chinwalla A."/>
            <person name="Leonard S."/>
            <person name="Crouse K."/>
            <person name="Collura K."/>
            <person name="Kudrna D."/>
            <person name="Currie J."/>
            <person name="He R."/>
            <person name="Angelova A."/>
            <person name="Rajasekar S."/>
            <person name="Mueller T."/>
            <person name="Lomeli R."/>
            <person name="Scara G."/>
            <person name="Ko A."/>
            <person name="Delaney K."/>
            <person name="Wissotski M."/>
            <person name="Lopez G."/>
            <person name="Campos D."/>
            <person name="Braidotti M."/>
            <person name="Ashley E."/>
            <person name="Golser W."/>
            <person name="Kim H."/>
            <person name="Lee S."/>
            <person name="Lin J."/>
            <person name="Dujmic Z."/>
            <person name="Kim W."/>
            <person name="Talag J."/>
            <person name="Zuccolo A."/>
            <person name="Fan C."/>
            <person name="Sebastian A."/>
            <person name="Kramer M."/>
            <person name="Spiegel L."/>
            <person name="Nascimento L."/>
            <person name="Zutavern T."/>
            <person name="Miller B."/>
            <person name="Ambroise C."/>
            <person name="Muller S."/>
            <person name="Spooner W."/>
            <person name="Narechania A."/>
            <person name="Ren L."/>
            <person name="Wei S."/>
            <person name="Kumari S."/>
            <person name="Faga B."/>
            <person name="Levy M.J."/>
            <person name="McMahan L."/>
            <person name="Van Buren P."/>
            <person name="Vaughn M.W."/>
            <person name="Ying K."/>
            <person name="Yeh C.-T."/>
            <person name="Emrich S.J."/>
            <person name="Jia Y."/>
            <person name="Kalyanaraman A."/>
            <person name="Hsia A.-P."/>
            <person name="Barbazuk W.B."/>
            <person name="Baucom R.S."/>
            <person name="Brutnell T.P."/>
            <person name="Carpita N.C."/>
            <person name="Chaparro C."/>
            <person name="Chia J.-M."/>
            <person name="Deragon J.-M."/>
            <person name="Estill J.C."/>
            <person name="Fu Y."/>
            <person name="Jeddeloh J.A."/>
            <person name="Han Y."/>
            <person name="Lee H."/>
            <person name="Li P."/>
            <person name="Lisch D.R."/>
            <person name="Liu S."/>
            <person name="Liu Z."/>
            <person name="Nagel D.H."/>
            <person name="McCann M.C."/>
            <person name="SanMiguel P."/>
            <person name="Myers A.M."/>
            <person name="Nettleton D."/>
            <person name="Nguyen J."/>
            <person name="Penning B.W."/>
            <person name="Ponnala L."/>
            <person name="Schneider K.L."/>
            <person name="Schwartz D.C."/>
            <person name="Sharma A."/>
            <person name="Soderlund C."/>
            <person name="Springer N.M."/>
            <person name="Sun Q."/>
            <person name="Wang H."/>
            <person name="Waterman M."/>
            <person name="Westerman R."/>
            <person name="Wolfgruber T.K."/>
            <person name="Yang L."/>
            <person name="Yu Y."/>
            <person name="Zhang L."/>
            <person name="Zhou S."/>
            <person name="Zhu Q."/>
            <person name="Bennetzen J.L."/>
            <person name="Dawe R.K."/>
            <person name="Jiang J."/>
            <person name="Jiang N."/>
            <person name="Presting G.G."/>
            <person name="Wessler S.R."/>
            <person name="Aluru S."/>
            <person name="Martienssen R.A."/>
            <person name="Clifton S.W."/>
            <person name="McCombie W.R."/>
            <person name="Wing R.A."/>
            <person name="Wilson R.K."/>
        </authorList>
    </citation>
    <scope>NUCLEOTIDE SEQUENCE [LARGE SCALE GENOMIC DNA]</scope>
    <source>
        <strain evidence="4">cv. B73</strain>
    </source>
</reference>
<accession>A0A1D6H6G3</accession>
<dbReference type="PANTHER" id="PTHR33922:SF2">
    <property type="entry name" value="OS07G0589600 PROTEIN"/>
    <property type="match status" value="1"/>
</dbReference>
<dbReference type="RefSeq" id="XP_008646968.1">
    <property type="nucleotide sequence ID" value="XM_008648746.2"/>
</dbReference>
<reference evidence="2" key="2">
    <citation type="submission" date="2015-12" db="EMBL/GenBank/DDBJ databases">
        <title>Update maize B73 reference genome by single molecule sequencing technologies.</title>
        <authorList>
            <consortium name="Maize Genome Sequencing Project"/>
            <person name="Ware D."/>
        </authorList>
    </citation>
    <scope>NUCLEOTIDE SEQUENCE</scope>
    <source>
        <tissue evidence="2">Seedling</tissue>
    </source>
</reference>
<evidence type="ECO:0000313" key="4">
    <source>
        <dbReference type="Proteomes" id="UP000007305"/>
    </source>
</evidence>
<dbReference type="PaxDb" id="4577-GRMZM2G047818_P01"/>
<dbReference type="AlphaFoldDB" id="A0A1D6H6G3"/>
<dbReference type="Gramene" id="Zm00001eb239480_T001">
    <property type="protein sequence ID" value="Zm00001eb239480_P001"/>
    <property type="gene ID" value="Zm00001eb239480"/>
</dbReference>
<gene>
    <name evidence="3" type="primary">LOC103628571</name>
    <name evidence="2" type="ORF">ZEAMMB73_Zm00001d016266</name>
</gene>
<dbReference type="EnsemblPlants" id="Zm00001eb239480_T001">
    <property type="protein sequence ID" value="Zm00001eb239480_P001"/>
    <property type="gene ID" value="Zm00001eb239480"/>
</dbReference>